<evidence type="ECO:0000313" key="3">
    <source>
        <dbReference type="Proteomes" id="UP000271974"/>
    </source>
</evidence>
<feature type="region of interest" description="Disordered" evidence="1">
    <location>
        <begin position="1"/>
        <end position="82"/>
    </location>
</feature>
<dbReference type="OrthoDB" id="6158064at2759"/>
<dbReference type="AlphaFoldDB" id="A0A3S0ZJ89"/>
<proteinExistence type="predicted"/>
<evidence type="ECO:0000313" key="2">
    <source>
        <dbReference type="EMBL" id="RUS79025.1"/>
    </source>
</evidence>
<evidence type="ECO:0000256" key="1">
    <source>
        <dbReference type="SAM" id="MobiDB-lite"/>
    </source>
</evidence>
<sequence length="144" mass="14736">SSTVSLPRSGDEGAPYASDVNISNVASDGGLRSRSGGTQGELDAESSVDSGHGGTAQSRSGGRGGASLGERPTASPLLFDAQHFSRQSPMSLGSAGARVVVDVSPSADEFRPISTVERLVKTNSIWLLASLSRAGAVHILKDRD</sequence>
<accession>A0A3S0ZJ89</accession>
<keyword evidence="3" id="KW-1185">Reference proteome</keyword>
<name>A0A3S0ZJ89_ELYCH</name>
<dbReference type="EMBL" id="RQTK01000476">
    <property type="protein sequence ID" value="RUS79025.1"/>
    <property type="molecule type" value="Genomic_DNA"/>
</dbReference>
<dbReference type="Proteomes" id="UP000271974">
    <property type="component" value="Unassembled WGS sequence"/>
</dbReference>
<reference evidence="2 3" key="1">
    <citation type="submission" date="2019-01" db="EMBL/GenBank/DDBJ databases">
        <title>A draft genome assembly of the solar-powered sea slug Elysia chlorotica.</title>
        <authorList>
            <person name="Cai H."/>
            <person name="Li Q."/>
            <person name="Fang X."/>
            <person name="Li J."/>
            <person name="Curtis N.E."/>
            <person name="Altenburger A."/>
            <person name="Shibata T."/>
            <person name="Feng M."/>
            <person name="Maeda T."/>
            <person name="Schwartz J.A."/>
            <person name="Shigenobu S."/>
            <person name="Lundholm N."/>
            <person name="Nishiyama T."/>
            <person name="Yang H."/>
            <person name="Hasebe M."/>
            <person name="Li S."/>
            <person name="Pierce S.K."/>
            <person name="Wang J."/>
        </authorList>
    </citation>
    <scope>NUCLEOTIDE SEQUENCE [LARGE SCALE GENOMIC DNA]</scope>
    <source>
        <strain evidence="2">EC2010</strain>
        <tissue evidence="2">Whole organism of an adult</tissue>
    </source>
</reference>
<protein>
    <submittedName>
        <fullName evidence="2">Uncharacterized protein</fullName>
    </submittedName>
</protein>
<feature type="non-terminal residue" evidence="2">
    <location>
        <position position="144"/>
    </location>
</feature>
<feature type="non-terminal residue" evidence="2">
    <location>
        <position position="1"/>
    </location>
</feature>
<comment type="caution">
    <text evidence="2">The sequence shown here is derived from an EMBL/GenBank/DDBJ whole genome shotgun (WGS) entry which is preliminary data.</text>
</comment>
<gene>
    <name evidence="2" type="ORF">EGW08_013208</name>
</gene>
<organism evidence="2 3">
    <name type="scientific">Elysia chlorotica</name>
    <name type="common">Eastern emerald elysia</name>
    <name type="synonym">Sea slug</name>
    <dbReference type="NCBI Taxonomy" id="188477"/>
    <lineage>
        <taxon>Eukaryota</taxon>
        <taxon>Metazoa</taxon>
        <taxon>Spiralia</taxon>
        <taxon>Lophotrochozoa</taxon>
        <taxon>Mollusca</taxon>
        <taxon>Gastropoda</taxon>
        <taxon>Heterobranchia</taxon>
        <taxon>Euthyneura</taxon>
        <taxon>Panpulmonata</taxon>
        <taxon>Sacoglossa</taxon>
        <taxon>Placobranchoidea</taxon>
        <taxon>Plakobranchidae</taxon>
        <taxon>Elysia</taxon>
    </lineage>
</organism>